<keyword evidence="3" id="KW-1185">Reference proteome</keyword>
<reference evidence="2" key="1">
    <citation type="submission" date="2021-03" db="EMBL/GenBank/DDBJ databases">
        <authorList>
            <person name="Tagirdzhanova G."/>
        </authorList>
    </citation>
    <scope>NUCLEOTIDE SEQUENCE</scope>
</reference>
<protein>
    <submittedName>
        <fullName evidence="2">Uncharacterized protein</fullName>
    </submittedName>
</protein>
<evidence type="ECO:0000256" key="1">
    <source>
        <dbReference type="SAM" id="MobiDB-lite"/>
    </source>
</evidence>
<sequence>MSGGDKEQGDQFLDEVTASDQGKDQADESPDFIQGGLVRDYQISTPATASQQKADGENHDGQELGAEDEEILSEGNSHQQLTDEDRKLGGQLGSAARA</sequence>
<dbReference type="EMBL" id="CAJPDT010000045">
    <property type="protein sequence ID" value="CAF9927057.1"/>
    <property type="molecule type" value="Genomic_DNA"/>
</dbReference>
<evidence type="ECO:0000313" key="3">
    <source>
        <dbReference type="Proteomes" id="UP000664534"/>
    </source>
</evidence>
<organism evidence="2 3">
    <name type="scientific">Imshaugia aleurites</name>
    <dbReference type="NCBI Taxonomy" id="172621"/>
    <lineage>
        <taxon>Eukaryota</taxon>
        <taxon>Fungi</taxon>
        <taxon>Dikarya</taxon>
        <taxon>Ascomycota</taxon>
        <taxon>Pezizomycotina</taxon>
        <taxon>Lecanoromycetes</taxon>
        <taxon>OSLEUM clade</taxon>
        <taxon>Lecanoromycetidae</taxon>
        <taxon>Lecanorales</taxon>
        <taxon>Lecanorineae</taxon>
        <taxon>Parmeliaceae</taxon>
        <taxon>Imshaugia</taxon>
    </lineage>
</organism>
<feature type="compositionally biased region" description="Polar residues" evidence="1">
    <location>
        <begin position="42"/>
        <end position="53"/>
    </location>
</feature>
<name>A0A8H3FL35_9LECA</name>
<dbReference type="Proteomes" id="UP000664534">
    <property type="component" value="Unassembled WGS sequence"/>
</dbReference>
<gene>
    <name evidence="2" type="ORF">IMSHALPRED_007110</name>
</gene>
<dbReference type="AlphaFoldDB" id="A0A8H3FL35"/>
<accession>A0A8H3FL35</accession>
<evidence type="ECO:0000313" key="2">
    <source>
        <dbReference type="EMBL" id="CAF9927057.1"/>
    </source>
</evidence>
<feature type="region of interest" description="Disordered" evidence="1">
    <location>
        <begin position="1"/>
        <end position="98"/>
    </location>
</feature>
<comment type="caution">
    <text evidence="2">The sequence shown here is derived from an EMBL/GenBank/DDBJ whole genome shotgun (WGS) entry which is preliminary data.</text>
</comment>
<proteinExistence type="predicted"/>